<sequence>MQFLKPNVVYDNDELYYMYEANDNSVVTRMTLTDSGSIQRLLLNQGSGEWNVMYTAPNDMCDVYGNCGANGICRISKRPICECLKGFVPKQPKEWEVLNWIGGCVRRIPLTCQKGEGFLKLEGVKLPDLVQYWLNKSMSLEECEAECLKNCSCTAYANSDIRNGGSGCLMWFGDLIDIREFIDEEGEEDFYIREPASELGQRTKEDLDMPLFDFVTIVRSTNNFSCTNKIGEGGFGPVYKGELFSGQEIAVKRLSNSSRQGIEEFKNEAIMISKLQHRNLVKLLGCCIEGEERILIYELGCCGMKTKALELMDPCFKALYVESQVLRCIQVGLLCVQKLPQDRPAMSSVVFMLGNEGSPLPQPKHPGFFIERSSTGADVSTRVEACHTDSAVTITMMEGR</sequence>
<dbReference type="InterPro" id="IPR021820">
    <property type="entry name" value="S-locus_recpt_kinase_C"/>
</dbReference>
<evidence type="ECO:0000256" key="10">
    <source>
        <dbReference type="ARBA" id="ARBA00023170"/>
    </source>
</evidence>
<evidence type="ECO:0000256" key="7">
    <source>
        <dbReference type="ARBA" id="ARBA00022777"/>
    </source>
</evidence>
<dbReference type="Pfam" id="PF08276">
    <property type="entry name" value="PAN_2"/>
    <property type="match status" value="1"/>
</dbReference>
<name>A0A2N9EM85_FAGSY</name>
<dbReference type="CDD" id="cd01098">
    <property type="entry name" value="PAN_AP_plant"/>
    <property type="match status" value="1"/>
</dbReference>
<comment type="catalytic activity">
    <reaction evidence="13">
        <text>L-seryl-[protein] + ATP = O-phospho-L-seryl-[protein] + ADP + H(+)</text>
        <dbReference type="Rhea" id="RHEA:17989"/>
        <dbReference type="Rhea" id="RHEA-COMP:9863"/>
        <dbReference type="Rhea" id="RHEA-COMP:11604"/>
        <dbReference type="ChEBI" id="CHEBI:15378"/>
        <dbReference type="ChEBI" id="CHEBI:29999"/>
        <dbReference type="ChEBI" id="CHEBI:30616"/>
        <dbReference type="ChEBI" id="CHEBI:83421"/>
        <dbReference type="ChEBI" id="CHEBI:456216"/>
        <dbReference type="EC" id="2.7.11.1"/>
    </reaction>
</comment>
<dbReference type="Pfam" id="PF11883">
    <property type="entry name" value="DUF3403"/>
    <property type="match status" value="1"/>
</dbReference>
<reference evidence="16" key="1">
    <citation type="submission" date="2018-02" db="EMBL/GenBank/DDBJ databases">
        <authorList>
            <person name="Cohen D.B."/>
            <person name="Kent A.D."/>
        </authorList>
    </citation>
    <scope>NUCLEOTIDE SEQUENCE</scope>
</reference>
<keyword evidence="3" id="KW-0597">Phosphoprotein</keyword>
<dbReference type="SMART" id="SM00219">
    <property type="entry name" value="TyrKc"/>
    <property type="match status" value="1"/>
</dbReference>
<dbReference type="Pfam" id="PF00954">
    <property type="entry name" value="S_locus_glycop"/>
    <property type="match status" value="1"/>
</dbReference>
<dbReference type="SUPFAM" id="SSF56112">
    <property type="entry name" value="Protein kinase-like (PK-like)"/>
    <property type="match status" value="1"/>
</dbReference>
<feature type="domain" description="Protein kinase" evidence="14">
    <location>
        <begin position="224"/>
        <end position="400"/>
    </location>
</feature>
<keyword evidence="9" id="KW-1015">Disulfide bond</keyword>
<evidence type="ECO:0000259" key="15">
    <source>
        <dbReference type="PROSITE" id="PS50948"/>
    </source>
</evidence>
<dbReference type="FunFam" id="3.50.4.10:FF:000002">
    <property type="entry name" value="G-type lectin S-receptor-like serine/threonine-protein kinase"/>
    <property type="match status" value="1"/>
</dbReference>
<dbReference type="EMBL" id="OIVN01000424">
    <property type="protein sequence ID" value="SPC79977.1"/>
    <property type="molecule type" value="Genomic_DNA"/>
</dbReference>
<evidence type="ECO:0000259" key="14">
    <source>
        <dbReference type="PROSITE" id="PS50011"/>
    </source>
</evidence>
<dbReference type="PROSITE" id="PS50948">
    <property type="entry name" value="PAN"/>
    <property type="match status" value="1"/>
</dbReference>
<dbReference type="Gene3D" id="3.30.200.20">
    <property type="entry name" value="Phosphorylase Kinase, domain 1"/>
    <property type="match status" value="1"/>
</dbReference>
<dbReference type="Pfam" id="PF07714">
    <property type="entry name" value="PK_Tyr_Ser-Thr"/>
    <property type="match status" value="1"/>
</dbReference>
<dbReference type="InterPro" id="IPR000858">
    <property type="entry name" value="S_locus_glycoprot_dom"/>
</dbReference>
<dbReference type="GO" id="GO:0004713">
    <property type="term" value="F:protein tyrosine kinase activity"/>
    <property type="evidence" value="ECO:0007669"/>
    <property type="project" value="InterPro"/>
</dbReference>
<dbReference type="InterPro" id="IPR011009">
    <property type="entry name" value="Kinase-like_dom_sf"/>
</dbReference>
<evidence type="ECO:0000256" key="3">
    <source>
        <dbReference type="ARBA" id="ARBA00022553"/>
    </source>
</evidence>
<dbReference type="PROSITE" id="PS50011">
    <property type="entry name" value="PROTEIN_KINASE_DOM"/>
    <property type="match status" value="1"/>
</dbReference>
<dbReference type="AlphaFoldDB" id="A0A2N9EM85"/>
<dbReference type="GO" id="GO:0048544">
    <property type="term" value="P:recognition of pollen"/>
    <property type="evidence" value="ECO:0007669"/>
    <property type="project" value="InterPro"/>
</dbReference>
<evidence type="ECO:0000256" key="2">
    <source>
        <dbReference type="ARBA" id="ARBA00022527"/>
    </source>
</evidence>
<dbReference type="SMART" id="SM00473">
    <property type="entry name" value="PAN_AP"/>
    <property type="match status" value="1"/>
</dbReference>
<evidence type="ECO:0000313" key="16">
    <source>
        <dbReference type="EMBL" id="SPC79977.1"/>
    </source>
</evidence>
<organism evidence="16">
    <name type="scientific">Fagus sylvatica</name>
    <name type="common">Beechnut</name>
    <dbReference type="NCBI Taxonomy" id="28930"/>
    <lineage>
        <taxon>Eukaryota</taxon>
        <taxon>Viridiplantae</taxon>
        <taxon>Streptophyta</taxon>
        <taxon>Embryophyta</taxon>
        <taxon>Tracheophyta</taxon>
        <taxon>Spermatophyta</taxon>
        <taxon>Magnoliopsida</taxon>
        <taxon>eudicotyledons</taxon>
        <taxon>Gunneridae</taxon>
        <taxon>Pentapetalae</taxon>
        <taxon>rosids</taxon>
        <taxon>fabids</taxon>
        <taxon>Fagales</taxon>
        <taxon>Fagaceae</taxon>
        <taxon>Fagus</taxon>
    </lineage>
</organism>
<dbReference type="Gene3D" id="3.50.4.10">
    <property type="entry name" value="Hepatocyte Growth Factor"/>
    <property type="match status" value="1"/>
</dbReference>
<protein>
    <recommendedName>
        <fullName evidence="1">non-specific serine/threonine protein kinase</fullName>
        <ecNumber evidence="1">2.7.11.1</ecNumber>
    </recommendedName>
</protein>
<dbReference type="InterPro" id="IPR000719">
    <property type="entry name" value="Prot_kinase_dom"/>
</dbReference>
<accession>A0A2N9EM85</accession>
<keyword evidence="10" id="KW-0675">Receptor</keyword>
<dbReference type="InterPro" id="IPR003609">
    <property type="entry name" value="Pan_app"/>
</dbReference>
<evidence type="ECO:0000256" key="5">
    <source>
        <dbReference type="ARBA" id="ARBA00022729"/>
    </source>
</evidence>
<dbReference type="PANTHER" id="PTHR32444">
    <property type="entry name" value="BULB-TYPE LECTIN DOMAIN-CONTAINING PROTEIN"/>
    <property type="match status" value="1"/>
</dbReference>
<dbReference type="GO" id="GO:0004674">
    <property type="term" value="F:protein serine/threonine kinase activity"/>
    <property type="evidence" value="ECO:0007669"/>
    <property type="project" value="UniProtKB-KW"/>
</dbReference>
<dbReference type="InterPro" id="IPR001245">
    <property type="entry name" value="Ser-Thr/Tyr_kinase_cat_dom"/>
</dbReference>
<feature type="domain" description="Apple" evidence="15">
    <location>
        <begin position="112"/>
        <end position="195"/>
    </location>
</feature>
<keyword evidence="11" id="KW-0325">Glycoprotein</keyword>
<keyword evidence="7" id="KW-0418">Kinase</keyword>
<keyword evidence="8" id="KW-0067">ATP-binding</keyword>
<keyword evidence="5" id="KW-0732">Signal</keyword>
<evidence type="ECO:0000256" key="12">
    <source>
        <dbReference type="ARBA" id="ARBA00047899"/>
    </source>
</evidence>
<keyword evidence="4" id="KW-0808">Transferase</keyword>
<dbReference type="FunFam" id="3.30.200.20:FF:000195">
    <property type="entry name" value="G-type lectin S-receptor-like serine/threonine-protein kinase"/>
    <property type="match status" value="1"/>
</dbReference>
<evidence type="ECO:0000256" key="4">
    <source>
        <dbReference type="ARBA" id="ARBA00022679"/>
    </source>
</evidence>
<keyword evidence="2" id="KW-0723">Serine/threonine-protein kinase</keyword>
<evidence type="ECO:0000256" key="11">
    <source>
        <dbReference type="ARBA" id="ARBA00023180"/>
    </source>
</evidence>
<evidence type="ECO:0000256" key="13">
    <source>
        <dbReference type="ARBA" id="ARBA00048679"/>
    </source>
</evidence>
<evidence type="ECO:0000256" key="6">
    <source>
        <dbReference type="ARBA" id="ARBA00022741"/>
    </source>
</evidence>
<evidence type="ECO:0000256" key="1">
    <source>
        <dbReference type="ARBA" id="ARBA00012513"/>
    </source>
</evidence>
<comment type="catalytic activity">
    <reaction evidence="12">
        <text>L-threonyl-[protein] + ATP = O-phospho-L-threonyl-[protein] + ADP + H(+)</text>
        <dbReference type="Rhea" id="RHEA:46608"/>
        <dbReference type="Rhea" id="RHEA-COMP:11060"/>
        <dbReference type="Rhea" id="RHEA-COMP:11605"/>
        <dbReference type="ChEBI" id="CHEBI:15378"/>
        <dbReference type="ChEBI" id="CHEBI:30013"/>
        <dbReference type="ChEBI" id="CHEBI:30616"/>
        <dbReference type="ChEBI" id="CHEBI:61977"/>
        <dbReference type="ChEBI" id="CHEBI:456216"/>
        <dbReference type="EC" id="2.7.11.1"/>
    </reaction>
</comment>
<dbReference type="GO" id="GO:0005524">
    <property type="term" value="F:ATP binding"/>
    <property type="evidence" value="ECO:0007669"/>
    <property type="project" value="UniProtKB-KW"/>
</dbReference>
<gene>
    <name evidence="16" type="ORF">FSB_LOCUS7859</name>
</gene>
<keyword evidence="6" id="KW-0547">Nucleotide-binding</keyword>
<dbReference type="EC" id="2.7.11.1" evidence="1"/>
<dbReference type="InterPro" id="IPR020635">
    <property type="entry name" value="Tyr_kinase_cat_dom"/>
</dbReference>
<evidence type="ECO:0000256" key="9">
    <source>
        <dbReference type="ARBA" id="ARBA00023157"/>
    </source>
</evidence>
<evidence type="ECO:0000256" key="8">
    <source>
        <dbReference type="ARBA" id="ARBA00022840"/>
    </source>
</evidence>
<proteinExistence type="predicted"/>
<dbReference type="PANTHER" id="PTHR32444:SF118">
    <property type="entry name" value="OS09G0551150 PROTEIN"/>
    <property type="match status" value="1"/>
</dbReference>